<feature type="transmembrane region" description="Helical" evidence="1">
    <location>
        <begin position="326"/>
        <end position="345"/>
    </location>
</feature>
<sequence>MSPEQIGFTLLYLGVFLLIGKWIRVNIKWTQKLFLPSSIIGGFLALLLGPQVLGNILENVVDSGSFLTNGLIPEHVIDVWTTLPGLMINVVFASLFLGTTIPGVRKIWRLAGAQLSFGWTMGWGQYVLGILLALLVLSPVFGLPPMTGALIEIAFEGGHGTAAGMGETFKDLDFAEAYDMAIGLATVGLLSGVIAGIILINWGVRRKKTEVIKDVKGFSDLRKRGIMEFQNREPAANMTVRTESIEPLSLHFALIGLAILVGYLILQGLIWLESVTWGAATDSEFMTYIPLFPLAMIGGIIIQIVFSKIDQNHIMDRPMITRIQGFALDILIVTAISTISLDVIGDHIIPFLLLAALGICWNVFGVLVLAPRIIPSYWFERAMGDFGQSMGVTATGLLLMRVVDPENDSPAFESFGYKQLVFEPLLGGGLVTSLSVPLIFEFGPIPFLIISAVMCLLGLLLGLLYFGRKKKA</sequence>
<feature type="transmembrane region" description="Helical" evidence="1">
    <location>
        <begin position="248"/>
        <end position="266"/>
    </location>
</feature>
<protein>
    <submittedName>
        <fullName evidence="2">Sodium/glutamate symporter</fullName>
    </submittedName>
</protein>
<keyword evidence="1" id="KW-0472">Membrane</keyword>
<dbReference type="PANTHER" id="PTHR36178:SF1">
    <property type="entry name" value="SODIUM_GLUTAMATE SYMPORTER"/>
    <property type="match status" value="1"/>
</dbReference>
<feature type="transmembrane region" description="Helical" evidence="1">
    <location>
        <begin position="77"/>
        <end position="97"/>
    </location>
</feature>
<feature type="transmembrane region" description="Helical" evidence="1">
    <location>
        <begin position="6"/>
        <end position="23"/>
    </location>
</feature>
<feature type="transmembrane region" description="Helical" evidence="1">
    <location>
        <begin position="351"/>
        <end position="374"/>
    </location>
</feature>
<feature type="transmembrane region" description="Helical" evidence="1">
    <location>
        <begin position="180"/>
        <end position="204"/>
    </location>
</feature>
<keyword evidence="1" id="KW-1133">Transmembrane helix</keyword>
<dbReference type="InterPro" id="IPR004445">
    <property type="entry name" value="GltS"/>
</dbReference>
<proteinExistence type="predicted"/>
<keyword evidence="1" id="KW-0812">Transmembrane</keyword>
<evidence type="ECO:0000313" key="2">
    <source>
        <dbReference type="EMBL" id="GAA0447044.1"/>
    </source>
</evidence>
<dbReference type="Pfam" id="PF03616">
    <property type="entry name" value="Glt_symporter"/>
    <property type="match status" value="1"/>
</dbReference>
<dbReference type="RefSeq" id="WP_343753958.1">
    <property type="nucleotide sequence ID" value="NZ_BAAADM010000055.1"/>
</dbReference>
<dbReference type="EMBL" id="BAAADM010000055">
    <property type="protein sequence ID" value="GAA0447044.1"/>
    <property type="molecule type" value="Genomic_DNA"/>
</dbReference>
<feature type="transmembrane region" description="Helical" evidence="1">
    <location>
        <begin position="420"/>
        <end position="439"/>
    </location>
</feature>
<feature type="transmembrane region" description="Helical" evidence="1">
    <location>
        <begin position="286"/>
        <end position="306"/>
    </location>
</feature>
<organism evidence="2 3">
    <name type="scientific">Lentibacillus halophilus</name>
    <dbReference type="NCBI Taxonomy" id="295065"/>
    <lineage>
        <taxon>Bacteria</taxon>
        <taxon>Bacillati</taxon>
        <taxon>Bacillota</taxon>
        <taxon>Bacilli</taxon>
        <taxon>Bacillales</taxon>
        <taxon>Bacillaceae</taxon>
        <taxon>Lentibacillus</taxon>
    </lineage>
</organism>
<comment type="caution">
    <text evidence="2">The sequence shown here is derived from an EMBL/GenBank/DDBJ whole genome shotgun (WGS) entry which is preliminary data.</text>
</comment>
<accession>A0ABN0ZGX7</accession>
<dbReference type="Proteomes" id="UP001501459">
    <property type="component" value="Unassembled WGS sequence"/>
</dbReference>
<evidence type="ECO:0000313" key="3">
    <source>
        <dbReference type="Proteomes" id="UP001501459"/>
    </source>
</evidence>
<gene>
    <name evidence="2" type="ORF">GCM10008983_26240</name>
</gene>
<feature type="transmembrane region" description="Helical" evidence="1">
    <location>
        <begin position="445"/>
        <end position="466"/>
    </location>
</feature>
<dbReference type="PANTHER" id="PTHR36178">
    <property type="entry name" value="SLR0625 PROTEIN"/>
    <property type="match status" value="1"/>
</dbReference>
<keyword evidence="3" id="KW-1185">Reference proteome</keyword>
<reference evidence="2 3" key="1">
    <citation type="journal article" date="2019" name="Int. J. Syst. Evol. Microbiol.">
        <title>The Global Catalogue of Microorganisms (GCM) 10K type strain sequencing project: providing services to taxonomists for standard genome sequencing and annotation.</title>
        <authorList>
            <consortium name="The Broad Institute Genomics Platform"/>
            <consortium name="The Broad Institute Genome Sequencing Center for Infectious Disease"/>
            <person name="Wu L."/>
            <person name="Ma J."/>
        </authorList>
    </citation>
    <scope>NUCLEOTIDE SEQUENCE [LARGE SCALE GENOMIC DNA]</scope>
    <source>
        <strain evidence="2 3">JCM 12149</strain>
    </source>
</reference>
<feature type="transmembrane region" description="Helical" evidence="1">
    <location>
        <begin position="35"/>
        <end position="57"/>
    </location>
</feature>
<name>A0ABN0ZGX7_9BACI</name>
<evidence type="ECO:0000256" key="1">
    <source>
        <dbReference type="SAM" id="Phobius"/>
    </source>
</evidence>
<feature type="transmembrane region" description="Helical" evidence="1">
    <location>
        <begin position="117"/>
        <end position="137"/>
    </location>
</feature>